<gene>
    <name evidence="2" type="ORF">ENR23_06800</name>
</gene>
<protein>
    <submittedName>
        <fullName evidence="2">GWxTD domain-containing protein</fullName>
    </submittedName>
</protein>
<proteinExistence type="predicted"/>
<organism evidence="2">
    <name type="scientific">Eiseniibacteriota bacterium</name>
    <dbReference type="NCBI Taxonomy" id="2212470"/>
    <lineage>
        <taxon>Bacteria</taxon>
        <taxon>Candidatus Eiseniibacteriota</taxon>
    </lineage>
</organism>
<feature type="domain" description="GWxTD" evidence="1">
    <location>
        <begin position="246"/>
        <end position="376"/>
    </location>
</feature>
<comment type="caution">
    <text evidence="2">The sequence shown here is derived from an EMBL/GenBank/DDBJ whole genome shotgun (WGS) entry which is preliminary data.</text>
</comment>
<accession>A0A832I3L4</accession>
<evidence type="ECO:0000259" key="1">
    <source>
        <dbReference type="Pfam" id="PF20094"/>
    </source>
</evidence>
<dbReference type="InterPro" id="IPR030959">
    <property type="entry name" value="GWxTD_dom"/>
</dbReference>
<sequence>MPPLRSEQPPFFSADVAVALDSLGRPALSVTVTVPYTELQWVRSEPGFVSAAEFTVVFEPRRRQRVYGDVWQRRLAVPGFSATRSPNTAIVERRTFEIPPGEYQVRVGVRDLQGEMESVARQAMTVPDYSRVRVGFADLELGVTDSLSGAFTPVPTRRFGLNVERLAARVALFDRRPGDWPRRYPFRWRLRDDEGGELASGSVEVEVGRSAEPVVVRPGRSDLFLGNYVLEIELADGGSRWRVERSFEVEESGPPRGREFERMLEPLAYIAEPEEIEVLRTTPSERQPEAWEAFWRKRDPTPETVRNEAMLEFFRRVHYADTHFQGFGAGWRSDMGRVYIRHGPPDQVETRPATASSVQVEIWYYNSPYRRFVFADREGFGRYVLVSPLGE</sequence>
<reference evidence="2" key="1">
    <citation type="journal article" date="2020" name="mSystems">
        <title>Genome- and Community-Level Interaction Insights into Carbon Utilization and Element Cycling Functions of Hydrothermarchaeota in Hydrothermal Sediment.</title>
        <authorList>
            <person name="Zhou Z."/>
            <person name="Liu Y."/>
            <person name="Xu W."/>
            <person name="Pan J."/>
            <person name="Luo Z.H."/>
            <person name="Li M."/>
        </authorList>
    </citation>
    <scope>NUCLEOTIDE SEQUENCE [LARGE SCALE GENOMIC DNA]</scope>
    <source>
        <strain evidence="2">SpSt-381</strain>
    </source>
</reference>
<name>A0A832I3L4_UNCEI</name>
<dbReference type="NCBIfam" id="TIGR04514">
    <property type="entry name" value="GWxTD_dom"/>
    <property type="match status" value="1"/>
</dbReference>
<evidence type="ECO:0000313" key="2">
    <source>
        <dbReference type="EMBL" id="HGZ43121.1"/>
    </source>
</evidence>
<dbReference type="Pfam" id="PF20094">
    <property type="entry name" value="GWxTD_dom"/>
    <property type="match status" value="1"/>
</dbReference>
<dbReference type="EMBL" id="DSQF01000012">
    <property type="protein sequence ID" value="HGZ43121.1"/>
    <property type="molecule type" value="Genomic_DNA"/>
</dbReference>
<dbReference type="AlphaFoldDB" id="A0A832I3L4"/>